<organism evidence="1 2">
    <name type="scientific">Coniosporium uncinatum</name>
    <dbReference type="NCBI Taxonomy" id="93489"/>
    <lineage>
        <taxon>Eukaryota</taxon>
        <taxon>Fungi</taxon>
        <taxon>Dikarya</taxon>
        <taxon>Ascomycota</taxon>
        <taxon>Pezizomycotina</taxon>
        <taxon>Dothideomycetes</taxon>
        <taxon>Dothideomycetes incertae sedis</taxon>
        <taxon>Coniosporium</taxon>
    </lineage>
</organism>
<feature type="non-terminal residue" evidence="1">
    <location>
        <position position="78"/>
    </location>
</feature>
<keyword evidence="2" id="KW-1185">Reference proteome</keyword>
<dbReference type="EMBL" id="JAWDJW010012404">
    <property type="protein sequence ID" value="KAK3044118.1"/>
    <property type="molecule type" value="Genomic_DNA"/>
</dbReference>
<sequence>MSANIILDDVGDLTLVAGEPGSLDGTTRILVSRKVLSIASPVWKAMLTGHFREKDALELPLPDDDLGALMVVLHIAHL</sequence>
<reference evidence="1" key="1">
    <citation type="submission" date="2024-09" db="EMBL/GenBank/DDBJ databases">
        <title>Black Yeasts Isolated from many extreme environments.</title>
        <authorList>
            <person name="Coleine C."/>
            <person name="Stajich J.E."/>
            <person name="Selbmann L."/>
        </authorList>
    </citation>
    <scope>NUCLEOTIDE SEQUENCE</scope>
    <source>
        <strain evidence="1">CCFEE 5737</strain>
    </source>
</reference>
<comment type="caution">
    <text evidence="1">The sequence shown here is derived from an EMBL/GenBank/DDBJ whole genome shotgun (WGS) entry which is preliminary data.</text>
</comment>
<name>A0ACC3CSY0_9PEZI</name>
<dbReference type="Proteomes" id="UP001186974">
    <property type="component" value="Unassembled WGS sequence"/>
</dbReference>
<proteinExistence type="predicted"/>
<accession>A0ACC3CSY0</accession>
<evidence type="ECO:0000313" key="2">
    <source>
        <dbReference type="Proteomes" id="UP001186974"/>
    </source>
</evidence>
<protein>
    <submittedName>
        <fullName evidence="1">Uncharacterized protein</fullName>
    </submittedName>
</protein>
<evidence type="ECO:0000313" key="1">
    <source>
        <dbReference type="EMBL" id="KAK3044118.1"/>
    </source>
</evidence>
<gene>
    <name evidence="1" type="ORF">LTS18_002137</name>
</gene>